<evidence type="ECO:0000256" key="1">
    <source>
        <dbReference type="SAM" id="SignalP"/>
    </source>
</evidence>
<keyword evidence="1" id="KW-0732">Signal</keyword>
<evidence type="ECO:0000313" key="3">
    <source>
        <dbReference type="Proteomes" id="UP000595278"/>
    </source>
</evidence>
<dbReference type="AlphaFoldDB" id="A0A974NDS5"/>
<sequence length="209" mass="23155">MKYQLLLMALVVLVGASKVMAQANKLPAAVNVPTMAFDQRLTEQAIVIDSDYIPSHLRINSAVIVLGSTTLTEITDVFKTGIPLYNGKGYYQCYSLPRYSHQLWFVTKGTDLTQPVTEVVMKLGNTLPTEYCPLITAASYPTFSNKMRLQLKPDLVESLFGKPLQKQGATSVYLVQLPRLQKLKIQTQAGSKGVQLIKITQEGLAYQVN</sequence>
<evidence type="ECO:0000313" key="2">
    <source>
        <dbReference type="EMBL" id="QQP84823.1"/>
    </source>
</evidence>
<organism evidence="2 3">
    <name type="scientific">Entomomonas asaccharolytica</name>
    <dbReference type="NCBI Taxonomy" id="2785331"/>
    <lineage>
        <taxon>Bacteria</taxon>
        <taxon>Pseudomonadati</taxon>
        <taxon>Pseudomonadota</taxon>
        <taxon>Gammaproteobacteria</taxon>
        <taxon>Pseudomonadales</taxon>
        <taxon>Pseudomonadaceae</taxon>
        <taxon>Entomomonas</taxon>
    </lineage>
</organism>
<gene>
    <name evidence="2" type="ORF">JHT90_10475</name>
</gene>
<protein>
    <submittedName>
        <fullName evidence="2">Uncharacterized protein</fullName>
    </submittedName>
</protein>
<dbReference type="EMBL" id="CP067393">
    <property type="protein sequence ID" value="QQP84823.1"/>
    <property type="molecule type" value="Genomic_DNA"/>
</dbReference>
<keyword evidence="3" id="KW-1185">Reference proteome</keyword>
<feature type="chain" id="PRO_5037722877" evidence="1">
    <location>
        <begin position="22"/>
        <end position="209"/>
    </location>
</feature>
<accession>A0A974NDS5</accession>
<name>A0A974NDS5_9GAMM</name>
<feature type="signal peptide" evidence="1">
    <location>
        <begin position="1"/>
        <end position="21"/>
    </location>
</feature>
<dbReference type="KEGG" id="eaz:JHT90_10475"/>
<dbReference type="RefSeq" id="WP_201090720.1">
    <property type="nucleotide sequence ID" value="NZ_CP067393.1"/>
</dbReference>
<dbReference type="Proteomes" id="UP000595278">
    <property type="component" value="Chromosome"/>
</dbReference>
<proteinExistence type="predicted"/>
<reference evidence="2 3" key="1">
    <citation type="submission" date="2021-01" db="EMBL/GenBank/DDBJ databases">
        <title>Entomomonas sp. F2A isolated from a house cricket (Acheta domesticus).</title>
        <authorList>
            <person name="Spergser J."/>
            <person name="Busse H.-J."/>
        </authorList>
    </citation>
    <scope>NUCLEOTIDE SEQUENCE [LARGE SCALE GENOMIC DNA]</scope>
    <source>
        <strain evidence="2 3">F2A</strain>
    </source>
</reference>